<evidence type="ECO:0008006" key="3">
    <source>
        <dbReference type="Google" id="ProtNLM"/>
    </source>
</evidence>
<evidence type="ECO:0000313" key="2">
    <source>
        <dbReference type="Proteomes" id="UP000560658"/>
    </source>
</evidence>
<protein>
    <recommendedName>
        <fullName evidence="3">YdhG-like domain-containing protein</fullName>
    </recommendedName>
</protein>
<accession>A0A840CUQ8</accession>
<keyword evidence="2" id="KW-1185">Reference proteome</keyword>
<dbReference type="EMBL" id="JACIER010000001">
    <property type="protein sequence ID" value="MBB4042289.1"/>
    <property type="molecule type" value="Genomic_DNA"/>
</dbReference>
<proteinExistence type="predicted"/>
<gene>
    <name evidence="1" type="ORF">GGR06_000048</name>
</gene>
<reference evidence="1" key="1">
    <citation type="submission" date="2020-08" db="EMBL/GenBank/DDBJ databases">
        <title>Genomic Encyclopedia of Type Strains, Phase IV (KMG-IV): sequencing the most valuable type-strain genomes for metagenomic binning, comparative biology and taxonomic classification.</title>
        <authorList>
            <person name="Goeker M."/>
        </authorList>
    </citation>
    <scope>NUCLEOTIDE SEQUENCE [LARGE SCALE GENOMIC DNA]</scope>
    <source>
        <strain evidence="1">DSM 105720</strain>
    </source>
</reference>
<name>A0A840CUQ8_9BACE</name>
<dbReference type="AlphaFoldDB" id="A0A840CUQ8"/>
<organism evidence="1 2">
    <name type="scientific">Bacteroides reticulotermitis</name>
    <dbReference type="NCBI Taxonomy" id="1133319"/>
    <lineage>
        <taxon>Bacteria</taxon>
        <taxon>Pseudomonadati</taxon>
        <taxon>Bacteroidota</taxon>
        <taxon>Bacteroidia</taxon>
        <taxon>Bacteroidales</taxon>
        <taxon>Bacteroidaceae</taxon>
        <taxon>Bacteroides</taxon>
    </lineage>
</organism>
<sequence length="120" mass="13937">MTKLEEYYSKQPEPVQGSLLALKHIIMSVDKEITHTRVFQIPFFLYKGWRLAFLQVYGKKIMFSIVIDRCLQPATKGHKRRDGMGATFMLDSNKDLPIDDILRSLREQIACYDKVGVKVE</sequence>
<dbReference type="Proteomes" id="UP000560658">
    <property type="component" value="Unassembled WGS sequence"/>
</dbReference>
<comment type="caution">
    <text evidence="1">The sequence shown here is derived from an EMBL/GenBank/DDBJ whole genome shotgun (WGS) entry which is preliminary data.</text>
</comment>
<evidence type="ECO:0000313" key="1">
    <source>
        <dbReference type="EMBL" id="MBB4042289.1"/>
    </source>
</evidence>
<dbReference type="RefSeq" id="WP_044164160.1">
    <property type="nucleotide sequence ID" value="NZ_JACIER010000001.1"/>
</dbReference>
<dbReference type="SUPFAM" id="SSF159888">
    <property type="entry name" value="YdhG-like"/>
    <property type="match status" value="1"/>
</dbReference>